<protein>
    <submittedName>
        <fullName evidence="1">Uncharacterized protein</fullName>
    </submittedName>
</protein>
<evidence type="ECO:0000313" key="1">
    <source>
        <dbReference type="EMBL" id="KAK3734325.1"/>
    </source>
</evidence>
<organism evidence="1 2">
    <name type="scientific">Elysia crispata</name>
    <name type="common">lettuce slug</name>
    <dbReference type="NCBI Taxonomy" id="231223"/>
    <lineage>
        <taxon>Eukaryota</taxon>
        <taxon>Metazoa</taxon>
        <taxon>Spiralia</taxon>
        <taxon>Lophotrochozoa</taxon>
        <taxon>Mollusca</taxon>
        <taxon>Gastropoda</taxon>
        <taxon>Heterobranchia</taxon>
        <taxon>Euthyneura</taxon>
        <taxon>Panpulmonata</taxon>
        <taxon>Sacoglossa</taxon>
        <taxon>Placobranchoidea</taxon>
        <taxon>Plakobranchidae</taxon>
        <taxon>Elysia</taxon>
    </lineage>
</organism>
<keyword evidence="2" id="KW-1185">Reference proteome</keyword>
<dbReference type="AlphaFoldDB" id="A0AAE0Y7S7"/>
<comment type="caution">
    <text evidence="1">The sequence shown here is derived from an EMBL/GenBank/DDBJ whole genome shotgun (WGS) entry which is preliminary data.</text>
</comment>
<evidence type="ECO:0000313" key="2">
    <source>
        <dbReference type="Proteomes" id="UP001283361"/>
    </source>
</evidence>
<sequence length="73" mass="7757">MNSVQKPRSEDFAQTNRYGGAHEAILNGFYAVEAGCSGSLVAAMMVKIGQRGELLVSTVCPSLGKRCRHGSGR</sequence>
<dbReference type="Proteomes" id="UP001283361">
    <property type="component" value="Unassembled WGS sequence"/>
</dbReference>
<dbReference type="EMBL" id="JAWDGP010006855">
    <property type="protein sequence ID" value="KAK3734325.1"/>
    <property type="molecule type" value="Genomic_DNA"/>
</dbReference>
<proteinExistence type="predicted"/>
<accession>A0AAE0Y7S7</accession>
<gene>
    <name evidence="1" type="ORF">RRG08_058480</name>
</gene>
<name>A0AAE0Y7S7_9GAST</name>
<reference evidence="1" key="1">
    <citation type="journal article" date="2023" name="G3 (Bethesda)">
        <title>A reference genome for the long-term kleptoplast-retaining sea slug Elysia crispata morphotype clarki.</title>
        <authorList>
            <person name="Eastman K.E."/>
            <person name="Pendleton A.L."/>
            <person name="Shaikh M.A."/>
            <person name="Suttiyut T."/>
            <person name="Ogas R."/>
            <person name="Tomko P."/>
            <person name="Gavelis G."/>
            <person name="Widhalm J.R."/>
            <person name="Wisecaver J.H."/>
        </authorList>
    </citation>
    <scope>NUCLEOTIDE SEQUENCE</scope>
    <source>
        <strain evidence="1">ECLA1</strain>
    </source>
</reference>